<comment type="caution">
    <text evidence="2">The sequence shown here is derived from an EMBL/GenBank/DDBJ whole genome shotgun (WGS) entry which is preliminary data.</text>
</comment>
<feature type="transmembrane region" description="Helical" evidence="1">
    <location>
        <begin position="109"/>
        <end position="131"/>
    </location>
</feature>
<accession>A0ABS2U6N7</accession>
<dbReference type="EMBL" id="JADKYB010000028">
    <property type="protein sequence ID" value="MBM9509828.1"/>
    <property type="molecule type" value="Genomic_DNA"/>
</dbReference>
<evidence type="ECO:0008006" key="4">
    <source>
        <dbReference type="Google" id="ProtNLM"/>
    </source>
</evidence>
<feature type="transmembrane region" description="Helical" evidence="1">
    <location>
        <begin position="47"/>
        <end position="68"/>
    </location>
</feature>
<keyword evidence="1" id="KW-0472">Membrane</keyword>
<evidence type="ECO:0000256" key="1">
    <source>
        <dbReference type="SAM" id="Phobius"/>
    </source>
</evidence>
<proteinExistence type="predicted"/>
<keyword evidence="1" id="KW-0812">Transmembrane</keyword>
<protein>
    <recommendedName>
        <fullName evidence="4">Integral membrane protein</fullName>
    </recommendedName>
</protein>
<dbReference type="Proteomes" id="UP000749040">
    <property type="component" value="Unassembled WGS sequence"/>
</dbReference>
<organism evidence="2 3">
    <name type="scientific">Actinacidiphila acididurans</name>
    <dbReference type="NCBI Taxonomy" id="2784346"/>
    <lineage>
        <taxon>Bacteria</taxon>
        <taxon>Bacillati</taxon>
        <taxon>Actinomycetota</taxon>
        <taxon>Actinomycetes</taxon>
        <taxon>Kitasatosporales</taxon>
        <taxon>Streptomycetaceae</taxon>
        <taxon>Actinacidiphila</taxon>
    </lineage>
</organism>
<gene>
    <name evidence="2" type="ORF">ITX44_35815</name>
</gene>
<feature type="transmembrane region" description="Helical" evidence="1">
    <location>
        <begin position="21"/>
        <end position="41"/>
    </location>
</feature>
<evidence type="ECO:0000313" key="2">
    <source>
        <dbReference type="EMBL" id="MBM9509828.1"/>
    </source>
</evidence>
<evidence type="ECO:0000313" key="3">
    <source>
        <dbReference type="Proteomes" id="UP000749040"/>
    </source>
</evidence>
<name>A0ABS2U6N7_9ACTN</name>
<sequence>MPAAARPQAGKIGTGPGRLLLWLYGIFTVAALSRSIVQISTKFHHAPLAYVLSLVAGVLYAVILTALVKGGESARRLALVCCSLELLGVLTVGTLTVVDSSAFPDATVWSYYGAGYILLPVVLPVTGLIWLRRAAQPAADGTPAESKAA</sequence>
<keyword evidence="3" id="KW-1185">Reference proteome</keyword>
<feature type="transmembrane region" description="Helical" evidence="1">
    <location>
        <begin position="77"/>
        <end position="97"/>
    </location>
</feature>
<keyword evidence="1" id="KW-1133">Transmembrane helix</keyword>
<reference evidence="2 3" key="1">
    <citation type="submission" date="2021-01" db="EMBL/GenBank/DDBJ databases">
        <title>Streptomyces acididurans sp. nov., isolated from a peat swamp forest soil.</title>
        <authorList>
            <person name="Chantavorakit T."/>
            <person name="Duangmal K."/>
        </authorList>
    </citation>
    <scope>NUCLEOTIDE SEQUENCE [LARGE SCALE GENOMIC DNA]</scope>
    <source>
        <strain evidence="2 3">KK5PA1</strain>
    </source>
</reference>